<accession>A0A370Q552</accession>
<sequence length="44" mass="4901">MKLKNYLFLAAIFGATLFVSCTPESIEDEQTEQQIKNPDIPKAG</sequence>
<gene>
    <name evidence="1" type="ORF">C8D94_10730</name>
</gene>
<keyword evidence="2" id="KW-1185">Reference proteome</keyword>
<evidence type="ECO:0000313" key="2">
    <source>
        <dbReference type="Proteomes" id="UP000255317"/>
    </source>
</evidence>
<dbReference type="EMBL" id="QRAO01000007">
    <property type="protein sequence ID" value="RDK83493.1"/>
    <property type="molecule type" value="Genomic_DNA"/>
</dbReference>
<name>A0A370Q552_9FLAO</name>
<protein>
    <submittedName>
        <fullName evidence="1">Uncharacterized protein</fullName>
    </submittedName>
</protein>
<dbReference type="PROSITE" id="PS51257">
    <property type="entry name" value="PROKAR_LIPOPROTEIN"/>
    <property type="match status" value="1"/>
</dbReference>
<evidence type="ECO:0000313" key="1">
    <source>
        <dbReference type="EMBL" id="RDK83493.1"/>
    </source>
</evidence>
<dbReference type="Proteomes" id="UP000255317">
    <property type="component" value="Unassembled WGS sequence"/>
</dbReference>
<comment type="caution">
    <text evidence="1">The sequence shown here is derived from an EMBL/GenBank/DDBJ whole genome shotgun (WGS) entry which is preliminary data.</text>
</comment>
<reference evidence="1 2" key="1">
    <citation type="submission" date="2018-07" db="EMBL/GenBank/DDBJ databases">
        <title>Genomic Encyclopedia of Type Strains, Phase IV (KMG-IV): sequencing the most valuable type-strain genomes for metagenomic binning, comparative biology and taxonomic classification.</title>
        <authorList>
            <person name="Goeker M."/>
        </authorList>
    </citation>
    <scope>NUCLEOTIDE SEQUENCE [LARGE SCALE GENOMIC DNA]</scope>
    <source>
        <strain evidence="1 2">DSM 101478</strain>
    </source>
</reference>
<proteinExistence type="predicted"/>
<organism evidence="1 2">
    <name type="scientific">Marinirhabdus gelatinilytica</name>
    <dbReference type="NCBI Taxonomy" id="1703343"/>
    <lineage>
        <taxon>Bacteria</taxon>
        <taxon>Pseudomonadati</taxon>
        <taxon>Bacteroidota</taxon>
        <taxon>Flavobacteriia</taxon>
        <taxon>Flavobacteriales</taxon>
        <taxon>Flavobacteriaceae</taxon>
    </lineage>
</organism>
<dbReference type="AlphaFoldDB" id="A0A370Q552"/>